<sequence>MFCVQIVILMTTRIEYLRAVQKPLQTSFPITIPVVTLGSCRGLVREYFWGCGQGFWVWTLVRLAPSEISLSPVHEISGLHGRRCSEVDSSPLKTA</sequence>
<organism evidence="1 2">
    <name type="scientific">Araneus ventricosus</name>
    <name type="common">Orbweaver spider</name>
    <name type="synonym">Epeira ventricosa</name>
    <dbReference type="NCBI Taxonomy" id="182803"/>
    <lineage>
        <taxon>Eukaryota</taxon>
        <taxon>Metazoa</taxon>
        <taxon>Ecdysozoa</taxon>
        <taxon>Arthropoda</taxon>
        <taxon>Chelicerata</taxon>
        <taxon>Arachnida</taxon>
        <taxon>Araneae</taxon>
        <taxon>Araneomorphae</taxon>
        <taxon>Entelegynae</taxon>
        <taxon>Araneoidea</taxon>
        <taxon>Araneidae</taxon>
        <taxon>Araneus</taxon>
    </lineage>
</organism>
<protein>
    <submittedName>
        <fullName evidence="1">Uncharacterized protein</fullName>
    </submittedName>
</protein>
<proteinExistence type="predicted"/>
<comment type="caution">
    <text evidence="1">The sequence shown here is derived from an EMBL/GenBank/DDBJ whole genome shotgun (WGS) entry which is preliminary data.</text>
</comment>
<reference evidence="1 2" key="1">
    <citation type="journal article" date="2019" name="Sci. Rep.">
        <title>Orb-weaving spider Araneus ventricosus genome elucidates the spidroin gene catalogue.</title>
        <authorList>
            <person name="Kono N."/>
            <person name="Nakamura H."/>
            <person name="Ohtoshi R."/>
            <person name="Moran D.A.P."/>
            <person name="Shinohara A."/>
            <person name="Yoshida Y."/>
            <person name="Fujiwara M."/>
            <person name="Mori M."/>
            <person name="Tomita M."/>
            <person name="Arakawa K."/>
        </authorList>
    </citation>
    <scope>NUCLEOTIDE SEQUENCE [LARGE SCALE GENOMIC DNA]</scope>
</reference>
<gene>
    <name evidence="1" type="ORF">AVEN_230489_1</name>
</gene>
<accession>A0A4Y2IDY8</accession>
<evidence type="ECO:0000313" key="1">
    <source>
        <dbReference type="EMBL" id="GBM75957.1"/>
    </source>
</evidence>
<dbReference type="Proteomes" id="UP000499080">
    <property type="component" value="Unassembled WGS sequence"/>
</dbReference>
<dbReference type="AlphaFoldDB" id="A0A4Y2IDY8"/>
<name>A0A4Y2IDY8_ARAVE</name>
<dbReference type="EMBL" id="BGPR01002589">
    <property type="protein sequence ID" value="GBM75957.1"/>
    <property type="molecule type" value="Genomic_DNA"/>
</dbReference>
<keyword evidence="2" id="KW-1185">Reference proteome</keyword>
<evidence type="ECO:0000313" key="2">
    <source>
        <dbReference type="Proteomes" id="UP000499080"/>
    </source>
</evidence>